<feature type="domain" description="DUF6589" evidence="2">
    <location>
        <begin position="3"/>
        <end position="193"/>
    </location>
</feature>
<reference evidence="3" key="1">
    <citation type="submission" date="2020-10" db="EMBL/GenBank/DDBJ databases">
        <authorList>
            <person name="Sedaghatjoo S."/>
        </authorList>
    </citation>
    <scope>NUCLEOTIDE SEQUENCE</scope>
    <source>
        <strain evidence="3">AZH3</strain>
    </source>
</reference>
<protein>
    <recommendedName>
        <fullName evidence="2">DUF6589 domain-containing protein</fullName>
    </recommendedName>
</protein>
<comment type="caution">
    <text evidence="3">The sequence shown here is derived from an EMBL/GenBank/DDBJ whole genome shotgun (WGS) entry which is preliminary data.</text>
</comment>
<dbReference type="Proteomes" id="UP000836402">
    <property type="component" value="Unassembled WGS sequence"/>
</dbReference>
<evidence type="ECO:0000313" key="4">
    <source>
        <dbReference type="Proteomes" id="UP000836402"/>
    </source>
</evidence>
<accession>A0ABN7J3D9</accession>
<dbReference type="Pfam" id="PF20231">
    <property type="entry name" value="DUF6589"/>
    <property type="match status" value="2"/>
</dbReference>
<evidence type="ECO:0000313" key="3">
    <source>
        <dbReference type="EMBL" id="CAD6942712.1"/>
    </source>
</evidence>
<sequence>MYDFVPTLEEHKHLTQCIISHAQRAWIEMHPEADFEEQPDAPSQVFPLVPKKSTVLPLPVYDHNEGTIQGNIDVLEAICKDLGLDDADLAQRIMSSIGDAFTATLQRKAVQRREDDRSDTPHHDRLQYLQVLAAFFHYQYAYQKYLSDTHAGTAVAQDLLSMRRMSSVAGYKNLFTGNLDFHDADAFFHTYFKSLSDLIISSALRKAGHGDQSVPGGGDDIGDETLVEGDETVVEHEMDLDPDDPERLASGVESVQLEPRHDQSGDDGNQGQQAIPVEEDVPQLREQAMAMPEGGRRTFRHSEREFAKVPFEDFVKISTEAVTNMMRGSVLDSSSQDDHIDLLFSHGMCLFRDLAVYMELRHATKHGDPGRIFAVLRQCLPRFQAGGQHRYVVETMEMLYQMKYELPPPLRTAMMAATLVNHSGRPDGFFPVDLDIEHIVFDCKNTFPVQAKAGGEQRQRRIGELLPTLRAIKNTMYQAYSITSVDTTRRRADTSFTSTRLSSELEEYAVLERQTRGRESSVFDPRKIAKRPKKKMPDTFTTGIDGLIGTSTRAGAIQTFIDQRRSNTSDAIIDGLEEEAAGTHVDVNIERDMGGFNVLPSDLSV</sequence>
<name>A0ABN7J3D9_9BASI</name>
<dbReference type="InterPro" id="IPR046496">
    <property type="entry name" value="DUF6589"/>
</dbReference>
<evidence type="ECO:0000259" key="2">
    <source>
        <dbReference type="Pfam" id="PF20231"/>
    </source>
</evidence>
<proteinExistence type="predicted"/>
<feature type="domain" description="DUF6589" evidence="2">
    <location>
        <begin position="306"/>
        <end position="485"/>
    </location>
</feature>
<keyword evidence="4" id="KW-1185">Reference proteome</keyword>
<feature type="region of interest" description="Disordered" evidence="1">
    <location>
        <begin position="257"/>
        <end position="277"/>
    </location>
</feature>
<dbReference type="EMBL" id="CAJHJG010004641">
    <property type="protein sequence ID" value="CAD6942712.1"/>
    <property type="molecule type" value="Genomic_DNA"/>
</dbReference>
<organism evidence="3 4">
    <name type="scientific">Tilletia caries</name>
    <name type="common">wheat bunt fungus</name>
    <dbReference type="NCBI Taxonomy" id="13290"/>
    <lineage>
        <taxon>Eukaryota</taxon>
        <taxon>Fungi</taxon>
        <taxon>Dikarya</taxon>
        <taxon>Basidiomycota</taxon>
        <taxon>Ustilaginomycotina</taxon>
        <taxon>Exobasidiomycetes</taxon>
        <taxon>Tilletiales</taxon>
        <taxon>Tilletiaceae</taxon>
        <taxon>Tilletia</taxon>
    </lineage>
</organism>
<evidence type="ECO:0000256" key="1">
    <source>
        <dbReference type="SAM" id="MobiDB-lite"/>
    </source>
</evidence>
<gene>
    <name evidence="3" type="ORF">JKIAZH3_G5704</name>
</gene>